<evidence type="ECO:0000313" key="4">
    <source>
        <dbReference type="EMBL" id="KAK7937518.1"/>
    </source>
</evidence>
<name>A0ABR1PSV2_9PEZI</name>
<organism evidence="4 5">
    <name type="scientific">Apiospora aurea</name>
    <dbReference type="NCBI Taxonomy" id="335848"/>
    <lineage>
        <taxon>Eukaryota</taxon>
        <taxon>Fungi</taxon>
        <taxon>Dikarya</taxon>
        <taxon>Ascomycota</taxon>
        <taxon>Pezizomycotina</taxon>
        <taxon>Sordariomycetes</taxon>
        <taxon>Xylariomycetidae</taxon>
        <taxon>Amphisphaeriales</taxon>
        <taxon>Apiosporaceae</taxon>
        <taxon>Apiospora</taxon>
    </lineage>
</organism>
<reference evidence="4 5" key="1">
    <citation type="submission" date="2023-01" db="EMBL/GenBank/DDBJ databases">
        <title>Analysis of 21 Apiospora genomes using comparative genomics revels a genus with tremendous synthesis potential of carbohydrate active enzymes and secondary metabolites.</title>
        <authorList>
            <person name="Sorensen T."/>
        </authorList>
    </citation>
    <scope>NUCLEOTIDE SEQUENCE [LARGE SCALE GENOMIC DNA]</scope>
    <source>
        <strain evidence="4 5">CBS 24483</strain>
    </source>
</reference>
<keyword evidence="2 3" id="KW-0040">ANK repeat</keyword>
<dbReference type="InterPro" id="IPR036770">
    <property type="entry name" value="Ankyrin_rpt-contain_sf"/>
</dbReference>
<dbReference type="PROSITE" id="PS50297">
    <property type="entry name" value="ANK_REP_REGION"/>
    <property type="match status" value="1"/>
</dbReference>
<evidence type="ECO:0000256" key="3">
    <source>
        <dbReference type="PROSITE-ProRule" id="PRU00023"/>
    </source>
</evidence>
<dbReference type="Gene3D" id="1.25.40.20">
    <property type="entry name" value="Ankyrin repeat-containing domain"/>
    <property type="match status" value="1"/>
</dbReference>
<evidence type="ECO:0000313" key="5">
    <source>
        <dbReference type="Proteomes" id="UP001391051"/>
    </source>
</evidence>
<dbReference type="EMBL" id="JAQQWE010000010">
    <property type="protein sequence ID" value="KAK7937518.1"/>
    <property type="molecule type" value="Genomic_DNA"/>
</dbReference>
<dbReference type="RefSeq" id="XP_066692846.1">
    <property type="nucleotide sequence ID" value="XM_066850608.1"/>
</dbReference>
<dbReference type="Pfam" id="PF13637">
    <property type="entry name" value="Ank_4"/>
    <property type="match status" value="1"/>
</dbReference>
<proteinExistence type="predicted"/>
<sequence>MASIDAVDPYGLGLLYHITAGEIVDWLDEKASLPVFTIIDALLAESVNGRLQFANVLSDIGRVFGQQPQHLLEAYHNTRQLTDTHKIMLLQGLFSLKDFLLPFTGQDVSQWIDKQDASGRSPLAWAVEYGLLHCVETLIGFGADLNQSVGLRAETSLLHLAFAGPATGTSETAYINISAALLSAGANINTQDAEGWTPLHIAASWGSSRGVKTLANDASLDWCALTKDGEVASELASRSTTDAELISFLQGLEIHLILGIEWLERGSLSGNCSIGFLEWLRVLDHQGTFIGRHLRRNIKKIRKPGTGASTFPVTQGMENAVKSTSIVDGLWKPNDVFITASAWLEICIFDSLAILVLLRLPGTSPGAPFHNRLNRLAKLVRRGLTVTASAFLSRRILTVPSSTFICGSQGSGKSHTLSYLLKNYLIASDAATLPRPLTALVFHYNTFVSDDAGSPCEAAYLASMSGIRVRVLCSPTNLTTITRTYQHLGVHVEALQIDSRNLNTKRMLDLIAVNQEDGTVPLYIHVAYRVLREMRMLQQQTGERFKYELFKAELLSSELTPAQLGPLQQRLIDLSCPCITPKAACSLFNTCLAIFLEQDSPCGRVIALDEAHKYMTSSAESQALTSTLLSTVRLQRHVGARIVVATQEPTISSALLDLCSVTIIHRFTSPAWLRALQAHVALPVQNQVTTRCRDRPSLDQTLSNREELFGEIVGLKTGEALIFAPSAAVSIGSKGDDCEQGSTLDRACLKDLRLLLLELVLDVLYEVLLELLLQVATNAVHFRLHLGRDGFHQIVLLNEFTLPIRRLRLCCDARF</sequence>
<dbReference type="Proteomes" id="UP001391051">
    <property type="component" value="Unassembled WGS sequence"/>
</dbReference>
<dbReference type="PANTHER" id="PTHR24198">
    <property type="entry name" value="ANKYRIN REPEAT AND PROTEIN KINASE DOMAIN-CONTAINING PROTEIN"/>
    <property type="match status" value="1"/>
</dbReference>
<dbReference type="SUPFAM" id="SSF48403">
    <property type="entry name" value="Ankyrin repeat"/>
    <property type="match status" value="1"/>
</dbReference>
<dbReference type="SMART" id="SM00248">
    <property type="entry name" value="ANK"/>
    <property type="match status" value="3"/>
</dbReference>
<evidence type="ECO:0000256" key="1">
    <source>
        <dbReference type="ARBA" id="ARBA00022737"/>
    </source>
</evidence>
<dbReference type="Gene3D" id="3.40.50.300">
    <property type="entry name" value="P-loop containing nucleotide triphosphate hydrolases"/>
    <property type="match status" value="1"/>
</dbReference>
<keyword evidence="1" id="KW-0677">Repeat</keyword>
<comment type="caution">
    <text evidence="4">The sequence shown here is derived from an EMBL/GenBank/DDBJ whole genome shotgun (WGS) entry which is preliminary data.</text>
</comment>
<keyword evidence="5" id="KW-1185">Reference proteome</keyword>
<gene>
    <name evidence="4" type="ORF">PG986_014386</name>
</gene>
<evidence type="ECO:0008006" key="6">
    <source>
        <dbReference type="Google" id="ProtNLM"/>
    </source>
</evidence>
<dbReference type="SUPFAM" id="SSF52540">
    <property type="entry name" value="P-loop containing nucleoside triphosphate hydrolases"/>
    <property type="match status" value="1"/>
</dbReference>
<dbReference type="InterPro" id="IPR027417">
    <property type="entry name" value="P-loop_NTPase"/>
</dbReference>
<dbReference type="PANTHER" id="PTHR24198:SF165">
    <property type="entry name" value="ANKYRIN REPEAT-CONTAINING PROTEIN-RELATED"/>
    <property type="match status" value="1"/>
</dbReference>
<feature type="repeat" description="ANK" evidence="3">
    <location>
        <begin position="118"/>
        <end position="150"/>
    </location>
</feature>
<dbReference type="InterPro" id="IPR002110">
    <property type="entry name" value="Ankyrin_rpt"/>
</dbReference>
<dbReference type="GeneID" id="92083670"/>
<dbReference type="PROSITE" id="PS50088">
    <property type="entry name" value="ANK_REPEAT"/>
    <property type="match status" value="1"/>
</dbReference>
<accession>A0ABR1PSV2</accession>
<evidence type="ECO:0000256" key="2">
    <source>
        <dbReference type="ARBA" id="ARBA00023043"/>
    </source>
</evidence>
<protein>
    <recommendedName>
        <fullName evidence="6">AAA+ ATPase domain-containing protein</fullName>
    </recommendedName>
</protein>
<dbReference type="Pfam" id="PF00023">
    <property type="entry name" value="Ank"/>
    <property type="match status" value="1"/>
</dbReference>